<dbReference type="STRING" id="260086.SAMN05216207_105920"/>
<dbReference type="OrthoDB" id="3405463at2"/>
<reference evidence="1 2" key="1">
    <citation type="submission" date="2016-10" db="EMBL/GenBank/DDBJ databases">
        <authorList>
            <person name="de Groot N.N."/>
        </authorList>
    </citation>
    <scope>NUCLEOTIDE SEQUENCE [LARGE SCALE GENOMIC DNA]</scope>
    <source>
        <strain evidence="1 2">CGMCC 4.1877</strain>
    </source>
</reference>
<sequence>MRLPQVPGPPAGKPVGELRCSGCGQVPGNPVQRADVAMTWLVAGSGGPVVRRFCRACIPAGPVDDVVCVRCGDGPLLAGELAGDGERMPVAVQGWLSAVGWELSGPVCPDCVRELAR</sequence>
<dbReference type="AlphaFoldDB" id="A0A1I5H8N9"/>
<name>A0A1I5H8N9_PSUAM</name>
<dbReference type="EMBL" id="FOUY01000059">
    <property type="protein sequence ID" value="SFO44366.1"/>
    <property type="molecule type" value="Genomic_DNA"/>
</dbReference>
<keyword evidence="2" id="KW-1185">Reference proteome</keyword>
<gene>
    <name evidence="1" type="ORF">SAMN05216207_105920</name>
</gene>
<accession>A0A1I5H8N9</accession>
<protein>
    <submittedName>
        <fullName evidence="1">Uncharacterized protein</fullName>
    </submittedName>
</protein>
<evidence type="ECO:0000313" key="2">
    <source>
        <dbReference type="Proteomes" id="UP000199614"/>
    </source>
</evidence>
<proteinExistence type="predicted"/>
<dbReference type="Proteomes" id="UP000199614">
    <property type="component" value="Unassembled WGS sequence"/>
</dbReference>
<dbReference type="RefSeq" id="WP_093355272.1">
    <property type="nucleotide sequence ID" value="NZ_FOUY01000059.1"/>
</dbReference>
<evidence type="ECO:0000313" key="1">
    <source>
        <dbReference type="EMBL" id="SFO44366.1"/>
    </source>
</evidence>
<organism evidence="1 2">
    <name type="scientific">Pseudonocardia ammonioxydans</name>
    <dbReference type="NCBI Taxonomy" id="260086"/>
    <lineage>
        <taxon>Bacteria</taxon>
        <taxon>Bacillati</taxon>
        <taxon>Actinomycetota</taxon>
        <taxon>Actinomycetes</taxon>
        <taxon>Pseudonocardiales</taxon>
        <taxon>Pseudonocardiaceae</taxon>
        <taxon>Pseudonocardia</taxon>
    </lineage>
</organism>